<dbReference type="GO" id="GO:0046839">
    <property type="term" value="P:phospholipid dephosphorylation"/>
    <property type="evidence" value="ECO:0007669"/>
    <property type="project" value="EnsemblPlants"/>
</dbReference>
<name>A4S723_OSTLU</name>
<dbReference type="GO" id="GO:0048364">
    <property type="term" value="P:root development"/>
    <property type="evidence" value="ECO:0007669"/>
    <property type="project" value="EnsemblPlants"/>
</dbReference>
<dbReference type="Gene3D" id="3.40.50.1000">
    <property type="entry name" value="HAD superfamily/HAD-like"/>
    <property type="match status" value="1"/>
</dbReference>
<dbReference type="GO" id="GO:0006655">
    <property type="term" value="P:phosphatidylglycerol biosynthetic process"/>
    <property type="evidence" value="ECO:0007669"/>
    <property type="project" value="EnsemblPlants"/>
</dbReference>
<dbReference type="GO" id="GO:0008962">
    <property type="term" value="F:phosphatidylglycerophosphatase activity"/>
    <property type="evidence" value="ECO:0007669"/>
    <property type="project" value="EnsemblPlants"/>
</dbReference>
<dbReference type="STRING" id="436017.A4S723"/>
<dbReference type="InterPro" id="IPR036412">
    <property type="entry name" value="HAD-like_sf"/>
</dbReference>
<feature type="non-terminal residue" evidence="1">
    <location>
        <position position="1"/>
    </location>
</feature>
<dbReference type="GO" id="GO:0015979">
    <property type="term" value="P:photosynthesis"/>
    <property type="evidence" value="ECO:0007669"/>
    <property type="project" value="EnsemblPlants"/>
</dbReference>
<organism evidence="1 2">
    <name type="scientific">Ostreococcus lucimarinus (strain CCE9901)</name>
    <dbReference type="NCBI Taxonomy" id="436017"/>
    <lineage>
        <taxon>Eukaryota</taxon>
        <taxon>Viridiplantae</taxon>
        <taxon>Chlorophyta</taxon>
        <taxon>Mamiellophyceae</taxon>
        <taxon>Mamiellales</taxon>
        <taxon>Bathycoccaceae</taxon>
        <taxon>Ostreococcus</taxon>
    </lineage>
</organism>
<dbReference type="GO" id="GO:0005739">
    <property type="term" value="C:mitochondrion"/>
    <property type="evidence" value="ECO:0007669"/>
    <property type="project" value="EnsemblPlants"/>
</dbReference>
<dbReference type="Gramene" id="ABO99491">
    <property type="protein sequence ID" value="ABO99491"/>
    <property type="gene ID" value="OSTLU_5256"/>
</dbReference>
<reference evidence="1 2" key="1">
    <citation type="journal article" date="2007" name="Proc. Natl. Acad. Sci. U.S.A.">
        <title>The tiny eukaryote Ostreococcus provides genomic insights into the paradox of plankton speciation.</title>
        <authorList>
            <person name="Palenik B."/>
            <person name="Grimwood J."/>
            <person name="Aerts A."/>
            <person name="Rouze P."/>
            <person name="Salamov A."/>
            <person name="Putnam N."/>
            <person name="Dupont C."/>
            <person name="Jorgensen R."/>
            <person name="Derelle E."/>
            <person name="Rombauts S."/>
            <person name="Zhou K."/>
            <person name="Otillar R."/>
            <person name="Merchant S.S."/>
            <person name="Podell S."/>
            <person name="Gaasterland T."/>
            <person name="Napoli C."/>
            <person name="Gendler K."/>
            <person name="Manuell A."/>
            <person name="Tai V."/>
            <person name="Vallon O."/>
            <person name="Piganeau G."/>
            <person name="Jancek S."/>
            <person name="Heijde M."/>
            <person name="Jabbari K."/>
            <person name="Bowler C."/>
            <person name="Lohr M."/>
            <person name="Robbens S."/>
            <person name="Werner G."/>
            <person name="Dubchak I."/>
            <person name="Pazour G.J."/>
            <person name="Ren Q."/>
            <person name="Paulsen I."/>
            <person name="Delwiche C."/>
            <person name="Schmutz J."/>
            <person name="Rokhsar D."/>
            <person name="Van de Peer Y."/>
            <person name="Moreau H."/>
            <person name="Grigoriev I.V."/>
        </authorList>
    </citation>
    <scope>NUCLEOTIDE SEQUENCE [LARGE SCALE GENOMIC DNA]</scope>
    <source>
        <strain evidence="1 2">CCE9901</strain>
    </source>
</reference>
<dbReference type="InterPro" id="IPR027706">
    <property type="entry name" value="PGP_Pase"/>
</dbReference>
<dbReference type="SUPFAM" id="SSF56784">
    <property type="entry name" value="HAD-like"/>
    <property type="match status" value="1"/>
</dbReference>
<dbReference type="KEGG" id="olu:OSTLU_5256"/>
<protein>
    <submittedName>
        <fullName evidence="1">Uncharacterized protein</fullName>
    </submittedName>
</protein>
<dbReference type="OMA" id="PDCQQCV"/>
<evidence type="ECO:0000313" key="1">
    <source>
        <dbReference type="EMBL" id="ABO99491.1"/>
    </source>
</evidence>
<dbReference type="GO" id="GO:0010027">
    <property type="term" value="P:thylakoid membrane organization"/>
    <property type="evidence" value="ECO:0007669"/>
    <property type="project" value="EnsemblPlants"/>
</dbReference>
<dbReference type="InterPro" id="IPR006549">
    <property type="entry name" value="HAD-SF_hydro_IIIA"/>
</dbReference>
<dbReference type="NCBIfam" id="TIGR01668">
    <property type="entry name" value="YqeG_hyp_ppase"/>
    <property type="match status" value="1"/>
</dbReference>
<dbReference type="RefSeq" id="XP_001421198.1">
    <property type="nucleotide sequence ID" value="XM_001421161.1"/>
</dbReference>
<gene>
    <name evidence="1" type="ORF">OSTLU_5256</name>
</gene>
<dbReference type="OrthoDB" id="198652at2759"/>
<dbReference type="InterPro" id="IPR023214">
    <property type="entry name" value="HAD_sf"/>
</dbReference>
<dbReference type="NCBIfam" id="TIGR01662">
    <property type="entry name" value="HAD-SF-IIIA"/>
    <property type="match status" value="1"/>
</dbReference>
<dbReference type="EMBL" id="CP000594">
    <property type="protein sequence ID" value="ABO99491.1"/>
    <property type="molecule type" value="Genomic_DNA"/>
</dbReference>
<dbReference type="GO" id="GO:0009658">
    <property type="term" value="P:chloroplast organization"/>
    <property type="evidence" value="ECO:0007669"/>
    <property type="project" value="EnsemblPlants"/>
</dbReference>
<dbReference type="GO" id="GO:0009507">
    <property type="term" value="C:chloroplast"/>
    <property type="evidence" value="ECO:0007669"/>
    <property type="project" value="EnsemblPlants"/>
</dbReference>
<feature type="non-terminal residue" evidence="1">
    <location>
        <position position="206"/>
    </location>
</feature>
<dbReference type="GeneID" id="5005527"/>
<accession>A4S723</accession>
<dbReference type="HOGENOM" id="CLU_056221_3_1_1"/>
<dbReference type="eggNOG" id="KOG2961">
    <property type="taxonomic scope" value="Eukaryota"/>
</dbReference>
<keyword evidence="2" id="KW-1185">Reference proteome</keyword>
<evidence type="ECO:0000313" key="2">
    <source>
        <dbReference type="Proteomes" id="UP000001568"/>
    </source>
</evidence>
<dbReference type="Pfam" id="PF09419">
    <property type="entry name" value="PGP_phosphatase"/>
    <property type="match status" value="1"/>
</dbReference>
<dbReference type="Proteomes" id="UP000001568">
    <property type="component" value="Chromosome 14"/>
</dbReference>
<dbReference type="AlphaFoldDB" id="A4S723"/>
<proteinExistence type="predicted"/>
<dbReference type="InterPro" id="IPR010021">
    <property type="entry name" value="PGPP1/Gep4"/>
</dbReference>
<sequence length="206" mass="22568">LMQSMNTAGIALFFKSSVTDRALAMPQVSCEDVSRVRWSHLKSLGFAGVVFDKDNTLTTPYALEVHEKVRASLEACKEAFGAENVAVYSNSAGLFQYDPDGKEADAMERALGIKFIRHATKKPAGDVDDVVAHFPSCDSAKKLIFVGDRYLTDVVYGNRHGMFTVRVAPFTTKGESLAIKSARKIEESVVALWRSLGVAPKPHELL</sequence>